<dbReference type="EMBL" id="BGZK01000009">
    <property type="protein sequence ID" value="GBP03203.1"/>
    <property type="molecule type" value="Genomic_DNA"/>
</dbReference>
<sequence length="97" mass="11263">MAEIDNPHVKPHTKEIMYADHNLITLILHTDHGLRERAKVPIRRREQLTKYRPGDNPVCIVMTLRKLLLRSNYYYCAEGKRRPGEALAAPSLRGRMS</sequence>
<accession>A0A4C1SLW9</accession>
<gene>
    <name evidence="1" type="ORF">EVAR_2640_1</name>
</gene>
<keyword evidence="2" id="KW-1185">Reference proteome</keyword>
<organism evidence="1 2">
    <name type="scientific">Eumeta variegata</name>
    <name type="common">Bagworm moth</name>
    <name type="synonym">Eumeta japonica</name>
    <dbReference type="NCBI Taxonomy" id="151549"/>
    <lineage>
        <taxon>Eukaryota</taxon>
        <taxon>Metazoa</taxon>
        <taxon>Ecdysozoa</taxon>
        <taxon>Arthropoda</taxon>
        <taxon>Hexapoda</taxon>
        <taxon>Insecta</taxon>
        <taxon>Pterygota</taxon>
        <taxon>Neoptera</taxon>
        <taxon>Endopterygota</taxon>
        <taxon>Lepidoptera</taxon>
        <taxon>Glossata</taxon>
        <taxon>Ditrysia</taxon>
        <taxon>Tineoidea</taxon>
        <taxon>Psychidae</taxon>
        <taxon>Oiketicinae</taxon>
        <taxon>Eumeta</taxon>
    </lineage>
</organism>
<evidence type="ECO:0000313" key="2">
    <source>
        <dbReference type="Proteomes" id="UP000299102"/>
    </source>
</evidence>
<comment type="caution">
    <text evidence="1">The sequence shown here is derived from an EMBL/GenBank/DDBJ whole genome shotgun (WGS) entry which is preliminary data.</text>
</comment>
<reference evidence="1 2" key="1">
    <citation type="journal article" date="2019" name="Commun. Biol.">
        <title>The bagworm genome reveals a unique fibroin gene that provides high tensile strength.</title>
        <authorList>
            <person name="Kono N."/>
            <person name="Nakamura H."/>
            <person name="Ohtoshi R."/>
            <person name="Tomita M."/>
            <person name="Numata K."/>
            <person name="Arakawa K."/>
        </authorList>
    </citation>
    <scope>NUCLEOTIDE SEQUENCE [LARGE SCALE GENOMIC DNA]</scope>
</reference>
<dbReference type="AlphaFoldDB" id="A0A4C1SLW9"/>
<name>A0A4C1SLW9_EUMVA</name>
<proteinExistence type="predicted"/>
<evidence type="ECO:0000313" key="1">
    <source>
        <dbReference type="EMBL" id="GBP03203.1"/>
    </source>
</evidence>
<protein>
    <submittedName>
        <fullName evidence="1">Uncharacterized protein</fullName>
    </submittedName>
</protein>
<dbReference type="Proteomes" id="UP000299102">
    <property type="component" value="Unassembled WGS sequence"/>
</dbReference>